<dbReference type="CDD" id="cd07560">
    <property type="entry name" value="Peptidase_S41_CPP"/>
    <property type="match status" value="1"/>
</dbReference>
<dbReference type="SUPFAM" id="SSF52096">
    <property type="entry name" value="ClpP/crotonase"/>
    <property type="match status" value="1"/>
</dbReference>
<dbReference type="InterPro" id="IPR041489">
    <property type="entry name" value="PDZ_6"/>
</dbReference>
<feature type="compositionally biased region" description="Pro residues" evidence="6">
    <location>
        <begin position="498"/>
        <end position="511"/>
    </location>
</feature>
<evidence type="ECO:0000313" key="9">
    <source>
        <dbReference type="Proteomes" id="UP001515480"/>
    </source>
</evidence>
<evidence type="ECO:0000256" key="1">
    <source>
        <dbReference type="ARBA" id="ARBA00009179"/>
    </source>
</evidence>
<dbReference type="GO" id="GO:0006508">
    <property type="term" value="P:proteolysis"/>
    <property type="evidence" value="ECO:0007669"/>
    <property type="project" value="UniProtKB-KW"/>
</dbReference>
<dbReference type="Pfam" id="PF17820">
    <property type="entry name" value="PDZ_6"/>
    <property type="match status" value="1"/>
</dbReference>
<evidence type="ECO:0000256" key="4">
    <source>
        <dbReference type="ARBA" id="ARBA00022825"/>
    </source>
</evidence>
<dbReference type="AlphaFoldDB" id="A0AB34JNZ8"/>
<dbReference type="Gene3D" id="3.90.226.10">
    <property type="entry name" value="2-enoyl-CoA Hydratase, Chain A, domain 1"/>
    <property type="match status" value="1"/>
</dbReference>
<keyword evidence="9" id="KW-1185">Reference proteome</keyword>
<evidence type="ECO:0000256" key="6">
    <source>
        <dbReference type="SAM" id="MobiDB-lite"/>
    </source>
</evidence>
<name>A0AB34JNZ8_PRYPA</name>
<feature type="region of interest" description="Disordered" evidence="6">
    <location>
        <begin position="481"/>
        <end position="518"/>
    </location>
</feature>
<evidence type="ECO:0000256" key="2">
    <source>
        <dbReference type="ARBA" id="ARBA00022670"/>
    </source>
</evidence>
<organism evidence="8 9">
    <name type="scientific">Prymnesium parvum</name>
    <name type="common">Toxic golden alga</name>
    <dbReference type="NCBI Taxonomy" id="97485"/>
    <lineage>
        <taxon>Eukaryota</taxon>
        <taxon>Haptista</taxon>
        <taxon>Haptophyta</taxon>
        <taxon>Prymnesiophyceae</taxon>
        <taxon>Prymnesiales</taxon>
        <taxon>Prymnesiaceae</taxon>
        <taxon>Prymnesium</taxon>
    </lineage>
</organism>
<evidence type="ECO:0000256" key="3">
    <source>
        <dbReference type="ARBA" id="ARBA00022801"/>
    </source>
</evidence>
<evidence type="ECO:0000313" key="8">
    <source>
        <dbReference type="EMBL" id="KAL1522324.1"/>
    </source>
</evidence>
<dbReference type="PROSITE" id="PS50106">
    <property type="entry name" value="PDZ"/>
    <property type="match status" value="1"/>
</dbReference>
<dbReference type="InterPro" id="IPR001478">
    <property type="entry name" value="PDZ"/>
</dbReference>
<feature type="domain" description="PDZ" evidence="7">
    <location>
        <begin position="201"/>
        <end position="281"/>
    </location>
</feature>
<dbReference type="InterPro" id="IPR036034">
    <property type="entry name" value="PDZ_sf"/>
</dbReference>
<keyword evidence="4" id="KW-0720">Serine protease</keyword>
<dbReference type="SUPFAM" id="SSF50156">
    <property type="entry name" value="PDZ domain-like"/>
    <property type="match status" value="1"/>
</dbReference>
<dbReference type="GO" id="GO:0004175">
    <property type="term" value="F:endopeptidase activity"/>
    <property type="evidence" value="ECO:0007669"/>
    <property type="project" value="TreeGrafter"/>
</dbReference>
<keyword evidence="3" id="KW-0378">Hydrolase</keyword>
<comment type="caution">
    <text evidence="8">The sequence shown here is derived from an EMBL/GenBank/DDBJ whole genome shotgun (WGS) entry which is preliminary data.</text>
</comment>
<dbReference type="Gene3D" id="2.30.42.10">
    <property type="match status" value="1"/>
</dbReference>
<gene>
    <name evidence="8" type="ORF">AB1Y20_017316</name>
</gene>
<protein>
    <recommendedName>
        <fullName evidence="7">PDZ domain-containing protein</fullName>
    </recommendedName>
</protein>
<feature type="coiled-coil region" evidence="5">
    <location>
        <begin position="653"/>
        <end position="688"/>
    </location>
</feature>
<dbReference type="PANTHER" id="PTHR32060:SF22">
    <property type="entry name" value="CARBOXYL-TERMINAL-PROCESSING PEPTIDASE 3, CHLOROPLASTIC"/>
    <property type="match status" value="1"/>
</dbReference>
<dbReference type="Gene3D" id="3.30.750.44">
    <property type="match status" value="1"/>
</dbReference>
<reference evidence="8 9" key="1">
    <citation type="journal article" date="2024" name="Science">
        <title>Giant polyketide synthase enzymes in the biosynthesis of giant marine polyether toxins.</title>
        <authorList>
            <person name="Fallon T.R."/>
            <person name="Shende V.V."/>
            <person name="Wierzbicki I.H."/>
            <person name="Pendleton A.L."/>
            <person name="Watervoot N.F."/>
            <person name="Auber R.P."/>
            <person name="Gonzalez D.J."/>
            <person name="Wisecaver J.H."/>
            <person name="Moore B.S."/>
        </authorList>
    </citation>
    <scope>NUCLEOTIDE SEQUENCE [LARGE SCALE GENOMIC DNA]</scope>
    <source>
        <strain evidence="8 9">12B1</strain>
    </source>
</reference>
<dbReference type="CDD" id="cd06782">
    <property type="entry name" value="cpPDZ_CPP-like"/>
    <property type="match status" value="1"/>
</dbReference>
<dbReference type="InterPro" id="IPR029045">
    <property type="entry name" value="ClpP/crotonase-like_dom_sf"/>
</dbReference>
<feature type="region of interest" description="Disordered" evidence="6">
    <location>
        <begin position="36"/>
        <end position="85"/>
    </location>
</feature>
<dbReference type="SMART" id="SM00228">
    <property type="entry name" value="PDZ"/>
    <property type="match status" value="1"/>
</dbReference>
<evidence type="ECO:0000256" key="5">
    <source>
        <dbReference type="SAM" id="Coils"/>
    </source>
</evidence>
<dbReference type="InterPro" id="IPR004447">
    <property type="entry name" value="Peptidase_S41A"/>
</dbReference>
<dbReference type="InterPro" id="IPR005151">
    <property type="entry name" value="Tail-specific_protease"/>
</dbReference>
<comment type="similarity">
    <text evidence="1">Belongs to the peptidase S41A family.</text>
</comment>
<evidence type="ECO:0000259" key="7">
    <source>
        <dbReference type="PROSITE" id="PS50106"/>
    </source>
</evidence>
<dbReference type="Pfam" id="PF03572">
    <property type="entry name" value="Peptidase_S41"/>
    <property type="match status" value="1"/>
</dbReference>
<keyword evidence="5" id="KW-0175">Coiled coil</keyword>
<dbReference type="EMBL" id="JBGBPQ010000006">
    <property type="protein sequence ID" value="KAL1522324.1"/>
    <property type="molecule type" value="Genomic_DNA"/>
</dbReference>
<dbReference type="Proteomes" id="UP001515480">
    <property type="component" value="Unassembled WGS sequence"/>
</dbReference>
<dbReference type="GO" id="GO:0008236">
    <property type="term" value="F:serine-type peptidase activity"/>
    <property type="evidence" value="ECO:0007669"/>
    <property type="project" value="UniProtKB-KW"/>
</dbReference>
<accession>A0AB34JNZ8</accession>
<keyword evidence="2" id="KW-0645">Protease</keyword>
<dbReference type="PANTHER" id="PTHR32060">
    <property type="entry name" value="TAIL-SPECIFIC PROTEASE"/>
    <property type="match status" value="1"/>
</dbReference>
<proteinExistence type="inferred from homology"/>
<dbReference type="NCBIfam" id="TIGR00225">
    <property type="entry name" value="prc"/>
    <property type="match status" value="1"/>
</dbReference>
<sequence>MAPPPSPPPRRAPRGERAHGRGVLLLLLLALGGASSLTPRFSPRRSAAPAGRKSARPAGTSPRPALPPAQRLTGSEAPRFRLPKLQPERLSQLAPRLPEKLQELASSVRPLQVLSGFALALVLTFGTLFAGGKAINSFLAEDNNGEVLERALLFGAILENVKAAYVDTNVDIDKLFQTGVNAMLSTLDPYSEYEDAKESEDLTLRTTGRYGGVGLTIGSSEGSKVLVLGALEGFAFDAGVRAGDQIVQIDGMPLQGKSVEEVKNLLRGEPGTVVTLTLRRDGSPLPEIKLDVPRKLVRLPDVTLAAMIDRGVGYIRLDGFSEGTAAEVAFAIARMQAVGLDSLILDMRDNPGGLLNAAISVSQQLVPEGTEIVSTAGRVYSEGTSISYRSNRPPLLQPSVKLAVLVNPNTASAAEIVSGVVQDTDRGVIIGERTYGKGLVQVVEPLPGGAALKLTVARYYTPSGRCIQATAYDGGRVEATAARPAAPADGSVGEAPSAPAPTPPPAAPPLPGDEVPGRSRAAYLPRKLTAAEQAVYHTANGRVVSGGGGIAPDVEVKPRPVRDLERSLLQQGYFYSFASDWLGRHRGEPEQQVLQVTRDEDQVYQEFVRFVREQQTGQGGGRKLAKLIDVSLASSKLAEVEKALSAETSAAARQQVRQQVEQLRKLLLEQQLAQLDSQRQAIQQEVREAVLGRLTSPSRRIFEQLQSDPQVLAALDVVTNDERYDALLRPAATPTDAAAAETKG</sequence>
<dbReference type="SMART" id="SM00245">
    <property type="entry name" value="TSPc"/>
    <property type="match status" value="1"/>
</dbReference>